<dbReference type="RefSeq" id="XP_007417259.1">
    <property type="nucleotide sequence ID" value="XM_007417197.1"/>
</dbReference>
<evidence type="ECO:0000313" key="2">
    <source>
        <dbReference type="Proteomes" id="UP000001072"/>
    </source>
</evidence>
<reference evidence="2" key="1">
    <citation type="journal article" date="2011" name="Proc. Natl. Acad. Sci. U.S.A.">
        <title>Obligate biotrophy features unraveled by the genomic analysis of rust fungi.</title>
        <authorList>
            <person name="Duplessis S."/>
            <person name="Cuomo C.A."/>
            <person name="Lin Y.-C."/>
            <person name="Aerts A."/>
            <person name="Tisserant E."/>
            <person name="Veneault-Fourrey C."/>
            <person name="Joly D.L."/>
            <person name="Hacquard S."/>
            <person name="Amselem J."/>
            <person name="Cantarel B.L."/>
            <person name="Chiu R."/>
            <person name="Coutinho P.M."/>
            <person name="Feau N."/>
            <person name="Field M."/>
            <person name="Frey P."/>
            <person name="Gelhaye E."/>
            <person name="Goldberg J."/>
            <person name="Grabherr M.G."/>
            <person name="Kodira C.D."/>
            <person name="Kohler A."/>
            <person name="Kuees U."/>
            <person name="Lindquist E.A."/>
            <person name="Lucas S.M."/>
            <person name="Mago R."/>
            <person name="Mauceli E."/>
            <person name="Morin E."/>
            <person name="Murat C."/>
            <person name="Pangilinan J.L."/>
            <person name="Park R."/>
            <person name="Pearson M."/>
            <person name="Quesneville H."/>
            <person name="Rouhier N."/>
            <person name="Sakthikumar S."/>
            <person name="Salamov A.A."/>
            <person name="Schmutz J."/>
            <person name="Selles B."/>
            <person name="Shapiro H."/>
            <person name="Tanguay P."/>
            <person name="Tuskan G.A."/>
            <person name="Henrissat B."/>
            <person name="Van de Peer Y."/>
            <person name="Rouze P."/>
            <person name="Ellis J.G."/>
            <person name="Dodds P.N."/>
            <person name="Schein J.E."/>
            <person name="Zhong S."/>
            <person name="Hamelin R.C."/>
            <person name="Grigoriev I.V."/>
            <person name="Szabo L.J."/>
            <person name="Martin F."/>
        </authorList>
    </citation>
    <scope>NUCLEOTIDE SEQUENCE [LARGE SCALE GENOMIC DNA]</scope>
    <source>
        <strain evidence="2">98AG31 / pathotype 3-4-7</strain>
    </source>
</reference>
<dbReference type="KEGG" id="mlr:MELLADRAFT_112658"/>
<keyword evidence="2" id="KW-1185">Reference proteome</keyword>
<accession>F4S768</accession>
<dbReference type="Proteomes" id="UP000001072">
    <property type="component" value="Unassembled WGS sequence"/>
</dbReference>
<dbReference type="GeneID" id="18924752"/>
<proteinExistence type="predicted"/>
<evidence type="ECO:0000313" key="1">
    <source>
        <dbReference type="EMBL" id="EGF99457.1"/>
    </source>
</evidence>
<protein>
    <submittedName>
        <fullName evidence="1">Uncharacterized protein</fullName>
    </submittedName>
</protein>
<dbReference type="AlphaFoldDB" id="F4S768"/>
<gene>
    <name evidence="1" type="ORF">MELLADRAFT_112658</name>
</gene>
<name>F4S768_MELLP</name>
<dbReference type="EMBL" id="GL883158">
    <property type="protein sequence ID" value="EGF99457.1"/>
    <property type="molecule type" value="Genomic_DNA"/>
</dbReference>
<dbReference type="VEuPathDB" id="FungiDB:MELLADRAFT_112658"/>
<sequence length="139" mass="15866">MLPPPPSTPSVRVCTQTVNSKIQSINSTMETLMRIQRWAGGTNSPCLTPKAHLPTNAEVPVRLWTSRSRWEIYTTYSCDRGSQKTRRTYASHQAYEYYGPDATPSKTTRRRVKCQRHSQEEDKVETLEIGYASRTRVTG</sequence>
<dbReference type="InParanoid" id="F4S768"/>
<organism evidence="2">
    <name type="scientific">Melampsora larici-populina (strain 98AG31 / pathotype 3-4-7)</name>
    <name type="common">Poplar leaf rust fungus</name>
    <dbReference type="NCBI Taxonomy" id="747676"/>
    <lineage>
        <taxon>Eukaryota</taxon>
        <taxon>Fungi</taxon>
        <taxon>Dikarya</taxon>
        <taxon>Basidiomycota</taxon>
        <taxon>Pucciniomycotina</taxon>
        <taxon>Pucciniomycetes</taxon>
        <taxon>Pucciniales</taxon>
        <taxon>Melampsoraceae</taxon>
        <taxon>Melampsora</taxon>
    </lineage>
</organism>
<dbReference type="HOGENOM" id="CLU_1845552_0_0_1"/>